<dbReference type="EMBL" id="FZOD01000074">
    <property type="protein sequence ID" value="SNT59850.1"/>
    <property type="molecule type" value="Genomic_DNA"/>
</dbReference>
<dbReference type="AlphaFoldDB" id="A0A239NYL6"/>
<proteinExistence type="predicted"/>
<name>A0A239NYL6_9ACTN</name>
<gene>
    <name evidence="2" type="ORF">SAMN05216276_107441</name>
</gene>
<feature type="region of interest" description="Disordered" evidence="1">
    <location>
        <begin position="1"/>
        <end position="30"/>
    </location>
</feature>
<sequence>MDHEAVAGTPGMPSNLPAEANSCRPLPRSPGLTLTFRLSIPFAVDPTAERQRAGDDR</sequence>
<reference evidence="2 3" key="1">
    <citation type="submission" date="2017-06" db="EMBL/GenBank/DDBJ databases">
        <authorList>
            <person name="Kim H.J."/>
            <person name="Triplett B.A."/>
        </authorList>
    </citation>
    <scope>NUCLEOTIDE SEQUENCE [LARGE SCALE GENOMIC DNA]</scope>
    <source>
        <strain evidence="2 3">CGMCC 4.2132</strain>
    </source>
</reference>
<protein>
    <submittedName>
        <fullName evidence="2">Uncharacterized protein</fullName>
    </submittedName>
</protein>
<accession>A0A239NYL6</accession>
<evidence type="ECO:0000313" key="3">
    <source>
        <dbReference type="Proteomes" id="UP000198282"/>
    </source>
</evidence>
<keyword evidence="3" id="KW-1185">Reference proteome</keyword>
<evidence type="ECO:0000256" key="1">
    <source>
        <dbReference type="SAM" id="MobiDB-lite"/>
    </source>
</evidence>
<evidence type="ECO:0000313" key="2">
    <source>
        <dbReference type="EMBL" id="SNT59850.1"/>
    </source>
</evidence>
<organism evidence="2 3">
    <name type="scientific">Streptosporangium subroseum</name>
    <dbReference type="NCBI Taxonomy" id="106412"/>
    <lineage>
        <taxon>Bacteria</taxon>
        <taxon>Bacillati</taxon>
        <taxon>Actinomycetota</taxon>
        <taxon>Actinomycetes</taxon>
        <taxon>Streptosporangiales</taxon>
        <taxon>Streptosporangiaceae</taxon>
        <taxon>Streptosporangium</taxon>
    </lineage>
</organism>
<dbReference type="Proteomes" id="UP000198282">
    <property type="component" value="Unassembled WGS sequence"/>
</dbReference>